<feature type="domain" description="CUB" evidence="4">
    <location>
        <begin position="1"/>
        <end position="55"/>
    </location>
</feature>
<dbReference type="Pfam" id="PF00431">
    <property type="entry name" value="CUB"/>
    <property type="match status" value="2"/>
</dbReference>
<sequence>ECGSVVNYTTLTSPGYPNYYPRNMDCTWTWEIPTGKILNVTFASFDMEPLWDCGHTCHSAFLLLSHLIANLIQTMQSRSKHFDYLSFSSAELCGSAKDNILRSPVYVQSYPPNMHCVYNISVPHGKVQKLVFQMFELAFDPECRLNYLSISHGNNSIGHYCGNLTGKVISVSRDYLVLTFHSNETFDPKNRGFEIFFTEDVNMPGK</sequence>
<proteinExistence type="predicted"/>
<evidence type="ECO:0000256" key="2">
    <source>
        <dbReference type="ARBA" id="ARBA00023157"/>
    </source>
</evidence>
<evidence type="ECO:0000313" key="6">
    <source>
        <dbReference type="Proteomes" id="UP001159427"/>
    </source>
</evidence>
<dbReference type="InterPro" id="IPR000859">
    <property type="entry name" value="CUB_dom"/>
</dbReference>
<dbReference type="CDD" id="cd00041">
    <property type="entry name" value="CUB"/>
    <property type="match status" value="2"/>
</dbReference>
<comment type="caution">
    <text evidence="5">The sequence shown here is derived from an EMBL/GenBank/DDBJ whole genome shotgun (WGS) entry which is preliminary data.</text>
</comment>
<feature type="non-terminal residue" evidence="5">
    <location>
        <position position="1"/>
    </location>
</feature>
<name>A0ABN8PWG3_9CNID</name>
<reference evidence="5 6" key="1">
    <citation type="submission" date="2022-05" db="EMBL/GenBank/DDBJ databases">
        <authorList>
            <consortium name="Genoscope - CEA"/>
            <person name="William W."/>
        </authorList>
    </citation>
    <scope>NUCLEOTIDE SEQUENCE [LARGE SCALE GENOMIC DNA]</scope>
</reference>
<keyword evidence="6" id="KW-1185">Reference proteome</keyword>
<dbReference type="EMBL" id="CALNXI010001018">
    <property type="protein sequence ID" value="CAH3151738.1"/>
    <property type="molecule type" value="Genomic_DNA"/>
</dbReference>
<accession>A0ABN8PWG3</accession>
<keyword evidence="1" id="KW-0677">Repeat</keyword>
<evidence type="ECO:0000256" key="1">
    <source>
        <dbReference type="ARBA" id="ARBA00022737"/>
    </source>
</evidence>
<gene>
    <name evidence="5" type="ORF">PEVE_00000504</name>
</gene>
<dbReference type="SMART" id="SM00042">
    <property type="entry name" value="CUB"/>
    <property type="match status" value="2"/>
</dbReference>
<evidence type="ECO:0000259" key="4">
    <source>
        <dbReference type="PROSITE" id="PS01180"/>
    </source>
</evidence>
<dbReference type="Gene3D" id="2.60.120.290">
    <property type="entry name" value="Spermadhesin, CUB domain"/>
    <property type="match status" value="2"/>
</dbReference>
<dbReference type="InterPro" id="IPR035914">
    <property type="entry name" value="Sperma_CUB_dom_sf"/>
</dbReference>
<protein>
    <recommendedName>
        <fullName evidence="4">CUB domain-containing protein</fullName>
    </recommendedName>
</protein>
<evidence type="ECO:0000256" key="3">
    <source>
        <dbReference type="PROSITE-ProRule" id="PRU00059"/>
    </source>
</evidence>
<comment type="caution">
    <text evidence="3">Lacks conserved residue(s) required for the propagation of feature annotation.</text>
</comment>
<keyword evidence="2" id="KW-1015">Disulfide bond</keyword>
<feature type="domain" description="CUB" evidence="4">
    <location>
        <begin position="93"/>
        <end position="200"/>
    </location>
</feature>
<dbReference type="SUPFAM" id="SSF49854">
    <property type="entry name" value="Spermadhesin, CUB domain"/>
    <property type="match status" value="2"/>
</dbReference>
<evidence type="ECO:0000313" key="5">
    <source>
        <dbReference type="EMBL" id="CAH3151738.1"/>
    </source>
</evidence>
<dbReference type="Proteomes" id="UP001159427">
    <property type="component" value="Unassembled WGS sequence"/>
</dbReference>
<organism evidence="5 6">
    <name type="scientific">Porites evermanni</name>
    <dbReference type="NCBI Taxonomy" id="104178"/>
    <lineage>
        <taxon>Eukaryota</taxon>
        <taxon>Metazoa</taxon>
        <taxon>Cnidaria</taxon>
        <taxon>Anthozoa</taxon>
        <taxon>Hexacorallia</taxon>
        <taxon>Scleractinia</taxon>
        <taxon>Fungiina</taxon>
        <taxon>Poritidae</taxon>
        <taxon>Porites</taxon>
    </lineage>
</organism>
<dbReference type="PANTHER" id="PTHR24251">
    <property type="entry name" value="OVOCHYMASE-RELATED"/>
    <property type="match status" value="1"/>
</dbReference>
<dbReference type="PROSITE" id="PS01180">
    <property type="entry name" value="CUB"/>
    <property type="match status" value="2"/>
</dbReference>